<protein>
    <recommendedName>
        <fullName evidence="2">Carrier domain-containing protein</fullName>
    </recommendedName>
</protein>
<reference evidence="3" key="2">
    <citation type="submission" date="2020-09" db="EMBL/GenBank/DDBJ databases">
        <authorList>
            <person name="Sun Q."/>
            <person name="Ohkuma M."/>
        </authorList>
    </citation>
    <scope>NUCLEOTIDE SEQUENCE</scope>
    <source>
        <strain evidence="3">JCM 4234</strain>
    </source>
</reference>
<organism evidence="3 4">
    <name type="scientific">Streptomyces griseoviridis</name>
    <dbReference type="NCBI Taxonomy" id="45398"/>
    <lineage>
        <taxon>Bacteria</taxon>
        <taxon>Bacillati</taxon>
        <taxon>Actinomycetota</taxon>
        <taxon>Actinomycetes</taxon>
        <taxon>Kitasatosporales</taxon>
        <taxon>Streptomycetaceae</taxon>
        <taxon>Streptomyces</taxon>
    </lineage>
</organism>
<evidence type="ECO:0000259" key="2">
    <source>
        <dbReference type="PROSITE" id="PS50075"/>
    </source>
</evidence>
<dbReference type="Gene3D" id="1.10.1200.10">
    <property type="entry name" value="ACP-like"/>
    <property type="match status" value="1"/>
</dbReference>
<accession>A0A918GEC9</accession>
<dbReference type="PROSITE" id="PS50075">
    <property type="entry name" value="CARRIER"/>
    <property type="match status" value="1"/>
</dbReference>
<dbReference type="EMBL" id="BMSL01000004">
    <property type="protein sequence ID" value="GGS31399.1"/>
    <property type="molecule type" value="Genomic_DNA"/>
</dbReference>
<gene>
    <name evidence="3" type="ORF">GCM10010238_20570</name>
</gene>
<sequence length="110" mass="11797">MTTDAGPGTRHRLPARPAGPAAGPDPTRSTPMNEPLSPDRIRADVAELLGCDPAEIEPDEDLRDLGLDSVRLMTLVERWRAEGAPELELPDLAEKPELAHWTALLTGAAS</sequence>
<feature type="domain" description="Carrier" evidence="2">
    <location>
        <begin position="35"/>
        <end position="109"/>
    </location>
</feature>
<comment type="caution">
    <text evidence="3">The sequence shown here is derived from an EMBL/GenBank/DDBJ whole genome shotgun (WGS) entry which is preliminary data.</text>
</comment>
<evidence type="ECO:0000256" key="1">
    <source>
        <dbReference type="SAM" id="MobiDB-lite"/>
    </source>
</evidence>
<evidence type="ECO:0000313" key="4">
    <source>
        <dbReference type="Proteomes" id="UP000653493"/>
    </source>
</evidence>
<dbReference type="SUPFAM" id="SSF47336">
    <property type="entry name" value="ACP-like"/>
    <property type="match status" value="1"/>
</dbReference>
<dbReference type="Pfam" id="PF00550">
    <property type="entry name" value="PP-binding"/>
    <property type="match status" value="1"/>
</dbReference>
<feature type="region of interest" description="Disordered" evidence="1">
    <location>
        <begin position="1"/>
        <end position="39"/>
    </location>
</feature>
<reference evidence="3" key="1">
    <citation type="journal article" date="2014" name="Int. J. Syst. Evol. Microbiol.">
        <title>Complete genome sequence of Corynebacterium casei LMG S-19264T (=DSM 44701T), isolated from a smear-ripened cheese.</title>
        <authorList>
            <consortium name="US DOE Joint Genome Institute (JGI-PGF)"/>
            <person name="Walter F."/>
            <person name="Albersmeier A."/>
            <person name="Kalinowski J."/>
            <person name="Ruckert C."/>
        </authorList>
    </citation>
    <scope>NUCLEOTIDE SEQUENCE</scope>
    <source>
        <strain evidence="3">JCM 4234</strain>
    </source>
</reference>
<dbReference type="Proteomes" id="UP000653493">
    <property type="component" value="Unassembled WGS sequence"/>
</dbReference>
<feature type="compositionally biased region" description="Low complexity" evidence="1">
    <location>
        <begin position="15"/>
        <end position="24"/>
    </location>
</feature>
<dbReference type="InterPro" id="IPR009081">
    <property type="entry name" value="PP-bd_ACP"/>
</dbReference>
<name>A0A918GEC9_STRGD</name>
<proteinExistence type="predicted"/>
<dbReference type="InterPro" id="IPR036736">
    <property type="entry name" value="ACP-like_sf"/>
</dbReference>
<dbReference type="AlphaFoldDB" id="A0A918GEC9"/>
<keyword evidence="4" id="KW-1185">Reference proteome</keyword>
<evidence type="ECO:0000313" key="3">
    <source>
        <dbReference type="EMBL" id="GGS31399.1"/>
    </source>
</evidence>